<dbReference type="Pfam" id="PF01408">
    <property type="entry name" value="GFO_IDH_MocA"/>
    <property type="match status" value="1"/>
</dbReference>
<dbReference type="SUPFAM" id="SSF51735">
    <property type="entry name" value="NAD(P)-binding Rossmann-fold domains"/>
    <property type="match status" value="1"/>
</dbReference>
<dbReference type="InterPro" id="IPR000683">
    <property type="entry name" value="Gfo/Idh/MocA-like_OxRdtase_N"/>
</dbReference>
<evidence type="ECO:0000259" key="2">
    <source>
        <dbReference type="Pfam" id="PF01408"/>
    </source>
</evidence>
<dbReference type="InterPro" id="IPR036291">
    <property type="entry name" value="NAD(P)-bd_dom_sf"/>
</dbReference>
<dbReference type="InterPro" id="IPR050463">
    <property type="entry name" value="Gfo/Idh/MocA_oxidrdct_glycsds"/>
</dbReference>
<dbReference type="GO" id="GO:0000166">
    <property type="term" value="F:nucleotide binding"/>
    <property type="evidence" value="ECO:0007669"/>
    <property type="project" value="InterPro"/>
</dbReference>
<keyword evidence="1" id="KW-0560">Oxidoreductase</keyword>
<dbReference type="PANTHER" id="PTHR43818:SF11">
    <property type="entry name" value="BCDNA.GH03377"/>
    <property type="match status" value="1"/>
</dbReference>
<evidence type="ECO:0000313" key="3">
    <source>
        <dbReference type="EMBL" id="SVD70894.1"/>
    </source>
</evidence>
<dbReference type="Gene3D" id="3.40.50.720">
    <property type="entry name" value="NAD(P)-binding Rossmann-like Domain"/>
    <property type="match status" value="1"/>
</dbReference>
<dbReference type="PANTHER" id="PTHR43818">
    <property type="entry name" value="BCDNA.GH03377"/>
    <property type="match status" value="1"/>
</dbReference>
<name>A0A382XJ79_9ZZZZ</name>
<proteinExistence type="predicted"/>
<gene>
    <name evidence="3" type="ORF">METZ01_LOCUS423748</name>
</gene>
<protein>
    <recommendedName>
        <fullName evidence="2">Gfo/Idh/MocA-like oxidoreductase N-terminal domain-containing protein</fullName>
    </recommendedName>
</protein>
<feature type="domain" description="Gfo/Idh/MocA-like oxidoreductase N-terminal" evidence="2">
    <location>
        <begin position="6"/>
        <end position="68"/>
    </location>
</feature>
<evidence type="ECO:0000256" key="1">
    <source>
        <dbReference type="ARBA" id="ARBA00023002"/>
    </source>
</evidence>
<dbReference type="EMBL" id="UINC01168061">
    <property type="protein sequence ID" value="SVD70894.1"/>
    <property type="molecule type" value="Genomic_DNA"/>
</dbReference>
<accession>A0A382XJ79</accession>
<feature type="non-terminal residue" evidence="3">
    <location>
        <position position="70"/>
    </location>
</feature>
<reference evidence="3" key="1">
    <citation type="submission" date="2018-05" db="EMBL/GenBank/DDBJ databases">
        <authorList>
            <person name="Lanie J.A."/>
            <person name="Ng W.-L."/>
            <person name="Kazmierczak K.M."/>
            <person name="Andrzejewski T.M."/>
            <person name="Davidsen T.M."/>
            <person name="Wayne K.J."/>
            <person name="Tettelin H."/>
            <person name="Glass J.I."/>
            <person name="Rusch D."/>
            <person name="Podicherti R."/>
            <person name="Tsui H.-C.T."/>
            <person name="Winkler M.E."/>
        </authorList>
    </citation>
    <scope>NUCLEOTIDE SEQUENCE</scope>
</reference>
<sequence>MPRQPVRVGVIGVGRFGENHVRAYAESPFSELVAVADIDQERAHVVAGKYNVERCFADFHELIECADVQA</sequence>
<dbReference type="AlphaFoldDB" id="A0A382XJ79"/>
<organism evidence="3">
    <name type="scientific">marine metagenome</name>
    <dbReference type="NCBI Taxonomy" id="408172"/>
    <lineage>
        <taxon>unclassified sequences</taxon>
        <taxon>metagenomes</taxon>
        <taxon>ecological metagenomes</taxon>
    </lineage>
</organism>
<dbReference type="GO" id="GO:0016491">
    <property type="term" value="F:oxidoreductase activity"/>
    <property type="evidence" value="ECO:0007669"/>
    <property type="project" value="UniProtKB-KW"/>
</dbReference>